<dbReference type="GO" id="GO:0015990">
    <property type="term" value="P:electron transport coupled proton transport"/>
    <property type="evidence" value="ECO:0007669"/>
    <property type="project" value="InterPro"/>
</dbReference>
<evidence type="ECO:0000256" key="17">
    <source>
        <dbReference type="SAM" id="Phobius"/>
    </source>
</evidence>
<comment type="function">
    <text evidence="12">Cytochrome bo(3) ubiquinol terminal oxidase is the component of the aerobic respiratory chain of E.coli that predominates when cells are grown at high aeration. Has proton pump activity across the membrane in addition to electron transfer, pumping 2 protons/electron.</text>
</comment>
<evidence type="ECO:0000256" key="8">
    <source>
        <dbReference type="ARBA" id="ARBA00022982"/>
    </source>
</evidence>
<evidence type="ECO:0000313" key="19">
    <source>
        <dbReference type="EMBL" id="SEB92204.1"/>
    </source>
</evidence>
<dbReference type="PANTHER" id="PTHR36835">
    <property type="entry name" value="CYTOCHROME BO(3) UBIQUINOL OXIDASE SUBUNIT 4"/>
    <property type="match status" value="1"/>
</dbReference>
<evidence type="ECO:0000256" key="4">
    <source>
        <dbReference type="ARBA" id="ARBA00014689"/>
    </source>
</evidence>
<comment type="similarity">
    <text evidence="2">Belongs to the cytochrome c oxidase bacterial subunit 4 family.</text>
</comment>
<evidence type="ECO:0000256" key="7">
    <source>
        <dbReference type="ARBA" id="ARBA00022692"/>
    </source>
</evidence>
<dbReference type="PATRIC" id="fig|47884.3.peg.3495"/>
<organism evidence="18 20">
    <name type="scientific">Pseudomonas taetrolens</name>
    <dbReference type="NCBI Taxonomy" id="47884"/>
    <lineage>
        <taxon>Bacteria</taxon>
        <taxon>Pseudomonadati</taxon>
        <taxon>Pseudomonadota</taxon>
        <taxon>Gammaproteobacteria</taxon>
        <taxon>Pseudomonadales</taxon>
        <taxon>Pseudomonadaceae</taxon>
        <taxon>Pseudomonas</taxon>
    </lineage>
</organism>
<evidence type="ECO:0000256" key="10">
    <source>
        <dbReference type="ARBA" id="ARBA00023002"/>
    </source>
</evidence>
<proteinExistence type="inferred from homology"/>
<feature type="transmembrane region" description="Helical" evidence="17">
    <location>
        <begin position="82"/>
        <end position="104"/>
    </location>
</feature>
<dbReference type="GO" id="GO:0005886">
    <property type="term" value="C:plasma membrane"/>
    <property type="evidence" value="ECO:0007669"/>
    <property type="project" value="UniProtKB-SubCell"/>
</dbReference>
<evidence type="ECO:0000313" key="18">
    <source>
        <dbReference type="EMBL" id="KMM83806.1"/>
    </source>
</evidence>
<dbReference type="InterPro" id="IPR050968">
    <property type="entry name" value="Cytochrome_c_oxidase_bac_sub4"/>
</dbReference>
<keyword evidence="6" id="KW-1003">Cell membrane</keyword>
<dbReference type="GO" id="GO:0009319">
    <property type="term" value="C:cytochrome o ubiquinol oxidase complex"/>
    <property type="evidence" value="ECO:0007669"/>
    <property type="project" value="TreeGrafter"/>
</dbReference>
<dbReference type="GO" id="GO:0009486">
    <property type="term" value="F:cytochrome bo3 ubiquinol oxidase activity"/>
    <property type="evidence" value="ECO:0007669"/>
    <property type="project" value="InterPro"/>
</dbReference>
<evidence type="ECO:0000256" key="2">
    <source>
        <dbReference type="ARBA" id="ARBA00008079"/>
    </source>
</evidence>
<evidence type="ECO:0000256" key="11">
    <source>
        <dbReference type="ARBA" id="ARBA00023136"/>
    </source>
</evidence>
<dbReference type="InterPro" id="IPR014210">
    <property type="entry name" value="Cyt_o_ubiqinol_oxidase_su4"/>
</dbReference>
<dbReference type="Proteomes" id="UP000183155">
    <property type="component" value="Unassembled WGS sequence"/>
</dbReference>
<reference evidence="18 20" key="1">
    <citation type="submission" date="2015-02" db="EMBL/GenBank/DDBJ databases">
        <title>Pseudomonas helleri sp. nov. and Pseudomonas weihenstephanensis sp. nov., isolated from raw cows milk.</title>
        <authorList>
            <person name="von Neubeck M."/>
            <person name="Huptas C."/>
            <person name="Wenning M."/>
            <person name="Scherer S."/>
        </authorList>
    </citation>
    <scope>NUCLEOTIDE SEQUENCE [LARGE SCALE GENOMIC DNA]</scope>
    <source>
        <strain evidence="18 20">DSM 21104</strain>
    </source>
</reference>
<evidence type="ECO:0000256" key="6">
    <source>
        <dbReference type="ARBA" id="ARBA00022475"/>
    </source>
</evidence>
<dbReference type="InterPro" id="IPR005171">
    <property type="entry name" value="Cyt_c_oxidase_su4_prok"/>
</dbReference>
<gene>
    <name evidence="19" type="ORF">SAMN04490203_1446</name>
    <name evidence="18" type="ORF">TU78_15130</name>
</gene>
<protein>
    <recommendedName>
        <fullName evidence="4">Cytochrome bo(3) ubiquinol oxidase subunit 4</fullName>
    </recommendedName>
    <alternativeName>
        <fullName evidence="16">Cytochrome o ubiquinol oxidase subunit 4</fullName>
    </alternativeName>
    <alternativeName>
        <fullName evidence="13">Oxidase bo(3) subunit 4</fullName>
    </alternativeName>
    <alternativeName>
        <fullName evidence="14">Ubiquinol oxidase polypeptide IV</fullName>
    </alternativeName>
    <alternativeName>
        <fullName evidence="15">Ubiquinol oxidase subunit 4</fullName>
    </alternativeName>
</protein>
<keyword evidence="10" id="KW-0560">Oxidoreductase</keyword>
<dbReference type="RefSeq" id="WP_048382357.1">
    <property type="nucleotide sequence ID" value="NZ_FNRS01000001.1"/>
</dbReference>
<accession>A0A0J6GGD0</accession>
<evidence type="ECO:0000256" key="9">
    <source>
        <dbReference type="ARBA" id="ARBA00022989"/>
    </source>
</evidence>
<dbReference type="Pfam" id="PF03626">
    <property type="entry name" value="COX4_pro"/>
    <property type="match status" value="1"/>
</dbReference>
<evidence type="ECO:0000313" key="21">
    <source>
        <dbReference type="Proteomes" id="UP000183155"/>
    </source>
</evidence>
<keyword evidence="7 17" id="KW-0812">Transmembrane</keyword>
<dbReference type="EMBL" id="JYLA01000006">
    <property type="protein sequence ID" value="KMM83806.1"/>
    <property type="molecule type" value="Genomic_DNA"/>
</dbReference>
<name>A0A0J6GGD0_PSETA</name>
<comment type="subcellular location">
    <subcellularLocation>
        <location evidence="1">Cell membrane</location>
        <topology evidence="1">Multi-pass membrane protein</topology>
    </subcellularLocation>
</comment>
<evidence type="ECO:0000256" key="14">
    <source>
        <dbReference type="ARBA" id="ARBA00030211"/>
    </source>
</evidence>
<evidence type="ECO:0000256" key="5">
    <source>
        <dbReference type="ARBA" id="ARBA00022448"/>
    </source>
</evidence>
<dbReference type="GO" id="GO:0015078">
    <property type="term" value="F:proton transmembrane transporter activity"/>
    <property type="evidence" value="ECO:0007669"/>
    <property type="project" value="TreeGrafter"/>
</dbReference>
<evidence type="ECO:0000256" key="1">
    <source>
        <dbReference type="ARBA" id="ARBA00004651"/>
    </source>
</evidence>
<dbReference type="STRING" id="47884.SAMN04490203_1446"/>
<keyword evidence="21" id="KW-1185">Reference proteome</keyword>
<dbReference type="NCBIfam" id="TIGR02847">
    <property type="entry name" value="CyoD"/>
    <property type="match status" value="1"/>
</dbReference>
<evidence type="ECO:0000256" key="13">
    <source>
        <dbReference type="ARBA" id="ARBA00030071"/>
    </source>
</evidence>
<evidence type="ECO:0000256" key="15">
    <source>
        <dbReference type="ARBA" id="ARBA00031887"/>
    </source>
</evidence>
<dbReference type="Proteomes" id="UP000036395">
    <property type="component" value="Unassembled WGS sequence"/>
</dbReference>
<reference evidence="19 21" key="2">
    <citation type="submission" date="2016-10" db="EMBL/GenBank/DDBJ databases">
        <authorList>
            <person name="Varghese N."/>
            <person name="Submissions S."/>
        </authorList>
    </citation>
    <scope>NUCLEOTIDE SEQUENCE [LARGE SCALE GENOMIC DNA]</scope>
    <source>
        <strain evidence="19 21">BS3652</strain>
    </source>
</reference>
<evidence type="ECO:0000256" key="3">
    <source>
        <dbReference type="ARBA" id="ARBA00011700"/>
    </source>
</evidence>
<feature type="transmembrane region" description="Helical" evidence="17">
    <location>
        <begin position="21"/>
        <end position="44"/>
    </location>
</feature>
<feature type="transmembrane region" description="Helical" evidence="17">
    <location>
        <begin position="50"/>
        <end position="70"/>
    </location>
</feature>
<comment type="caution">
    <text evidence="18">The sequence shown here is derived from an EMBL/GenBank/DDBJ whole genome shotgun (WGS) entry which is preliminary data.</text>
</comment>
<comment type="subunit">
    <text evidence="3">Heterooctamer of two A chains, two B chains, two C chains and two D chains.</text>
</comment>
<dbReference type="PANTHER" id="PTHR36835:SF1">
    <property type="entry name" value="CYTOCHROME BO(3) UBIQUINOL OXIDASE SUBUNIT 4"/>
    <property type="match status" value="1"/>
</dbReference>
<keyword evidence="11 17" id="KW-0472">Membrane</keyword>
<keyword evidence="8" id="KW-0249">Electron transport</keyword>
<dbReference type="GO" id="GO:0019646">
    <property type="term" value="P:aerobic electron transport chain"/>
    <property type="evidence" value="ECO:0007669"/>
    <property type="project" value="TreeGrafter"/>
</dbReference>
<evidence type="ECO:0000256" key="12">
    <source>
        <dbReference type="ARBA" id="ARBA00025694"/>
    </source>
</evidence>
<dbReference type="AlphaFoldDB" id="A0A0J6GGD0"/>
<keyword evidence="9 17" id="KW-1133">Transmembrane helix</keyword>
<keyword evidence="5" id="KW-0813">Transport</keyword>
<evidence type="ECO:0000256" key="16">
    <source>
        <dbReference type="ARBA" id="ARBA00032185"/>
    </source>
</evidence>
<sequence>MNLKTASNSVPPAESRNEQRNYCVGLCLALLLTLIAFGLVWLNMVSGTQALAVLGVLALVQVVVHLRFFLHIDLGKSHHDDLMLILFTSLILLLIVLGTIWILWDQHARMM</sequence>
<evidence type="ECO:0000313" key="20">
    <source>
        <dbReference type="Proteomes" id="UP000036395"/>
    </source>
</evidence>
<dbReference type="EMBL" id="FNRS01000001">
    <property type="protein sequence ID" value="SEB92204.1"/>
    <property type="molecule type" value="Genomic_DNA"/>
</dbReference>